<comment type="similarity">
    <text evidence="1">Belongs to the peptidase M13 family.</text>
</comment>
<keyword evidence="4" id="KW-1185">Reference proteome</keyword>
<dbReference type="GO" id="GO:0006508">
    <property type="term" value="P:proteolysis"/>
    <property type="evidence" value="ECO:0007669"/>
    <property type="project" value="InterPro"/>
</dbReference>
<dbReference type="PROSITE" id="PS51885">
    <property type="entry name" value="NEPRILYSIN"/>
    <property type="match status" value="1"/>
</dbReference>
<dbReference type="Proteomes" id="UP000194236">
    <property type="component" value="Unassembled WGS sequence"/>
</dbReference>
<dbReference type="Pfam" id="PF05649">
    <property type="entry name" value="Peptidase_M13_N"/>
    <property type="match status" value="1"/>
</dbReference>
<protein>
    <recommendedName>
        <fullName evidence="2">Peptidase M13 N-terminal domain-containing protein</fullName>
    </recommendedName>
</protein>
<reference evidence="3 4" key="1">
    <citation type="submission" date="2017-03" db="EMBL/GenBank/DDBJ databases">
        <title>Genome Survey of Euroglyphus maynei.</title>
        <authorList>
            <person name="Arlian L.G."/>
            <person name="Morgan M.S."/>
            <person name="Rider S.D."/>
        </authorList>
    </citation>
    <scope>NUCLEOTIDE SEQUENCE [LARGE SCALE GENOMIC DNA]</scope>
    <source>
        <strain evidence="3">Arlian Lab</strain>
        <tissue evidence="3">Whole body</tissue>
    </source>
</reference>
<dbReference type="AlphaFoldDB" id="A0A1Y3B7W8"/>
<dbReference type="InterPro" id="IPR008753">
    <property type="entry name" value="Peptidase_M13_N"/>
</dbReference>
<dbReference type="SUPFAM" id="SSF55486">
    <property type="entry name" value="Metalloproteases ('zincins'), catalytic domain"/>
    <property type="match status" value="1"/>
</dbReference>
<comment type="caution">
    <text evidence="3">The sequence shown here is derived from an EMBL/GenBank/DDBJ whole genome shotgun (WGS) entry which is preliminary data.</text>
</comment>
<dbReference type="InterPro" id="IPR042089">
    <property type="entry name" value="Peptidase_M13_dom_2"/>
</dbReference>
<evidence type="ECO:0000259" key="2">
    <source>
        <dbReference type="Pfam" id="PF05649"/>
    </source>
</evidence>
<dbReference type="GO" id="GO:0004222">
    <property type="term" value="F:metalloendopeptidase activity"/>
    <property type="evidence" value="ECO:0007669"/>
    <property type="project" value="InterPro"/>
</dbReference>
<evidence type="ECO:0000313" key="3">
    <source>
        <dbReference type="EMBL" id="OTF75706.1"/>
    </source>
</evidence>
<feature type="domain" description="Peptidase M13 N-terminal" evidence="2">
    <location>
        <begin position="1"/>
        <end position="72"/>
    </location>
</feature>
<organism evidence="3 4">
    <name type="scientific">Euroglyphus maynei</name>
    <name type="common">Mayne's house dust mite</name>
    <dbReference type="NCBI Taxonomy" id="6958"/>
    <lineage>
        <taxon>Eukaryota</taxon>
        <taxon>Metazoa</taxon>
        <taxon>Ecdysozoa</taxon>
        <taxon>Arthropoda</taxon>
        <taxon>Chelicerata</taxon>
        <taxon>Arachnida</taxon>
        <taxon>Acari</taxon>
        <taxon>Acariformes</taxon>
        <taxon>Sarcoptiformes</taxon>
        <taxon>Astigmata</taxon>
        <taxon>Psoroptidia</taxon>
        <taxon>Analgoidea</taxon>
        <taxon>Pyroglyphidae</taxon>
        <taxon>Pyroglyphinae</taxon>
        <taxon>Euroglyphus</taxon>
    </lineage>
</organism>
<dbReference type="EMBL" id="MUJZ01040717">
    <property type="protein sequence ID" value="OTF75706.1"/>
    <property type="molecule type" value="Genomic_DNA"/>
</dbReference>
<gene>
    <name evidence="3" type="ORF">BLA29_007352</name>
</gene>
<dbReference type="OrthoDB" id="7701039at2759"/>
<accession>A0A1Y3B7W8</accession>
<dbReference type="Gene3D" id="1.10.1380.10">
    <property type="entry name" value="Neutral endopeptidase , domain2"/>
    <property type="match status" value="1"/>
</dbReference>
<dbReference type="InterPro" id="IPR000718">
    <property type="entry name" value="Peptidase_M13"/>
</dbReference>
<sequence length="83" mass="9768">MKRFYNSCMNVNELERKGAQPLIEIIKQLGGWPVLDVRFEENDTIRNNDNNTWNENDWSLLDVHRKLNELGVIDDILKNQVLA</sequence>
<evidence type="ECO:0000313" key="4">
    <source>
        <dbReference type="Proteomes" id="UP000194236"/>
    </source>
</evidence>
<proteinExistence type="inferred from homology"/>
<name>A0A1Y3B7W8_EURMA</name>
<evidence type="ECO:0000256" key="1">
    <source>
        <dbReference type="ARBA" id="ARBA00007357"/>
    </source>
</evidence>